<sequence>MTNIYVLKLTHNKYYVGRSKNINNRILSHFSNNGSVWTRKYKPIKILHIYKNCEPLDEDKYTIKYMSKYGINNVRGGIYCRMSLNSAEKSIIQRSFKGMNDLCFKCGSNDHFVKDCRQSEEKPVEQQNRQVIDTNDALKQLSEMFPTIPIKVIKYNLYKYKKMEKTVDFLILYKKKEEEKNNFLAIKNILKNFFEIFK</sequence>
<feature type="domain" description="GIY-YIG" evidence="2">
    <location>
        <begin position="1"/>
        <end position="101"/>
    </location>
</feature>
<proteinExistence type="predicted"/>
<dbReference type="InterPro" id="IPR000305">
    <property type="entry name" value="GIY-YIG_endonuc"/>
</dbReference>
<feature type="domain" description="CUE" evidence="3">
    <location>
        <begin position="133"/>
        <end position="175"/>
    </location>
</feature>
<evidence type="ECO:0000313" key="4">
    <source>
        <dbReference type="EMBL" id="SUZ92747.1"/>
    </source>
</evidence>
<dbReference type="AlphaFoldDB" id="A0A381RS56"/>
<dbReference type="EMBL" id="UINC01002086">
    <property type="protein sequence ID" value="SUZ92747.1"/>
    <property type="molecule type" value="Genomic_DNA"/>
</dbReference>
<protein>
    <recommendedName>
        <fullName evidence="5">CCHC-type domain-containing protein</fullName>
    </recommendedName>
</protein>
<dbReference type="Pfam" id="PF01541">
    <property type="entry name" value="GIY-YIG"/>
    <property type="match status" value="1"/>
</dbReference>
<evidence type="ECO:0000259" key="2">
    <source>
        <dbReference type="PROSITE" id="PS50164"/>
    </source>
</evidence>
<feature type="domain" description="CCHC-type" evidence="1">
    <location>
        <begin position="103"/>
        <end position="118"/>
    </location>
</feature>
<dbReference type="InterPro" id="IPR036875">
    <property type="entry name" value="Znf_CCHC_sf"/>
</dbReference>
<dbReference type="PROSITE" id="PS50164">
    <property type="entry name" value="GIY_YIG"/>
    <property type="match status" value="1"/>
</dbReference>
<dbReference type="GO" id="GO:0008270">
    <property type="term" value="F:zinc ion binding"/>
    <property type="evidence" value="ECO:0007669"/>
    <property type="project" value="InterPro"/>
</dbReference>
<accession>A0A381RS56</accession>
<dbReference type="InterPro" id="IPR035901">
    <property type="entry name" value="GIY-YIG_endonuc_sf"/>
</dbReference>
<dbReference type="PROSITE" id="PS50158">
    <property type="entry name" value="ZF_CCHC"/>
    <property type="match status" value="1"/>
</dbReference>
<evidence type="ECO:0000259" key="1">
    <source>
        <dbReference type="PROSITE" id="PS50158"/>
    </source>
</evidence>
<dbReference type="GO" id="GO:0003676">
    <property type="term" value="F:nucleic acid binding"/>
    <property type="evidence" value="ECO:0007669"/>
    <property type="project" value="InterPro"/>
</dbReference>
<dbReference type="CDD" id="cd14279">
    <property type="entry name" value="CUE"/>
    <property type="match status" value="1"/>
</dbReference>
<dbReference type="InterPro" id="IPR003892">
    <property type="entry name" value="CUE"/>
</dbReference>
<dbReference type="SMART" id="SM00343">
    <property type="entry name" value="ZnF_C2HC"/>
    <property type="match status" value="1"/>
</dbReference>
<dbReference type="Pfam" id="PF00098">
    <property type="entry name" value="zf-CCHC"/>
    <property type="match status" value="1"/>
</dbReference>
<organism evidence="4">
    <name type="scientific">marine metagenome</name>
    <dbReference type="NCBI Taxonomy" id="408172"/>
    <lineage>
        <taxon>unclassified sequences</taxon>
        <taxon>metagenomes</taxon>
        <taxon>ecological metagenomes</taxon>
    </lineage>
</organism>
<dbReference type="Gene3D" id="3.40.1440.10">
    <property type="entry name" value="GIY-YIG endonuclease"/>
    <property type="match status" value="1"/>
</dbReference>
<name>A0A381RS56_9ZZZZ</name>
<dbReference type="Gene3D" id="4.10.60.10">
    <property type="entry name" value="Zinc finger, CCHC-type"/>
    <property type="match status" value="1"/>
</dbReference>
<dbReference type="InterPro" id="IPR001878">
    <property type="entry name" value="Znf_CCHC"/>
</dbReference>
<dbReference type="GO" id="GO:0043130">
    <property type="term" value="F:ubiquitin binding"/>
    <property type="evidence" value="ECO:0007669"/>
    <property type="project" value="InterPro"/>
</dbReference>
<evidence type="ECO:0000259" key="3">
    <source>
        <dbReference type="PROSITE" id="PS51140"/>
    </source>
</evidence>
<reference evidence="4" key="1">
    <citation type="submission" date="2018-05" db="EMBL/GenBank/DDBJ databases">
        <authorList>
            <person name="Lanie J.A."/>
            <person name="Ng W.-L."/>
            <person name="Kazmierczak K.M."/>
            <person name="Andrzejewski T.M."/>
            <person name="Davidsen T.M."/>
            <person name="Wayne K.J."/>
            <person name="Tettelin H."/>
            <person name="Glass J.I."/>
            <person name="Rusch D."/>
            <person name="Podicherti R."/>
            <person name="Tsui H.-C.T."/>
            <person name="Winkler M.E."/>
        </authorList>
    </citation>
    <scope>NUCLEOTIDE SEQUENCE</scope>
</reference>
<gene>
    <name evidence="4" type="ORF">METZ01_LOCUS45601</name>
</gene>
<evidence type="ECO:0008006" key="5">
    <source>
        <dbReference type="Google" id="ProtNLM"/>
    </source>
</evidence>
<dbReference type="PROSITE" id="PS51140">
    <property type="entry name" value="CUE"/>
    <property type="match status" value="1"/>
</dbReference>
<dbReference type="SUPFAM" id="SSF82771">
    <property type="entry name" value="GIY-YIG endonuclease"/>
    <property type="match status" value="1"/>
</dbReference>
<dbReference type="CDD" id="cd00719">
    <property type="entry name" value="GIY-YIG_SF"/>
    <property type="match status" value="1"/>
</dbReference>
<dbReference type="SUPFAM" id="SSF57756">
    <property type="entry name" value="Retrovirus zinc finger-like domains"/>
    <property type="match status" value="1"/>
</dbReference>